<sequence>MLPALIRTNLRHLLAILHQSSAPAPEVAVQPVSCSRPTDLAPLPRIPVRSAITDWIIDPTLRAVTLNHDLNLIEPSKNHIAGRGPSTPTLPQSPDASTGSILNPMTPSEDFCSEPEVYRPERGRSQLLSHRFGVITSRTGRCYSRRFNYPPTLLLPIATSALSEASAQPKSQLLQPPVSSLQGVELRSPVPTLSSSPFTTSTAATTPLSSRASSTAPRQGLATSAITPTAQILSLSDQQRLGGGAAGNRALNKPDVIRRAKDRRQQLLAELERAKVELWEATLEQGVLNHLMKDHSCI</sequence>
<protein>
    <submittedName>
        <fullName evidence="1">Uncharacterized protein</fullName>
    </submittedName>
</protein>
<reference evidence="1" key="1">
    <citation type="submission" date="2021-03" db="EMBL/GenBank/DDBJ databases">
        <title>Evolutionary priming and transition to the ectomycorrhizal habit in an iconic lineage of mushroom-forming fungi: is preadaptation a requirement?</title>
        <authorList>
            <consortium name="DOE Joint Genome Institute"/>
            <person name="Looney B.P."/>
            <person name="Miyauchi S."/>
            <person name="Morin E."/>
            <person name="Drula E."/>
            <person name="Courty P.E."/>
            <person name="Chicoki N."/>
            <person name="Fauchery L."/>
            <person name="Kohler A."/>
            <person name="Kuo A."/>
            <person name="LaButti K."/>
            <person name="Pangilinan J."/>
            <person name="Lipzen A."/>
            <person name="Riley R."/>
            <person name="Andreopoulos W."/>
            <person name="He G."/>
            <person name="Johnson J."/>
            <person name="Barry K.W."/>
            <person name="Grigoriev I.V."/>
            <person name="Nagy L."/>
            <person name="Hibbett D."/>
            <person name="Henrissat B."/>
            <person name="Matheny P.B."/>
            <person name="Labbe J."/>
            <person name="Martin A.F."/>
        </authorList>
    </citation>
    <scope>NUCLEOTIDE SEQUENCE</scope>
    <source>
        <strain evidence="1">BPL698</strain>
    </source>
</reference>
<organism evidence="1 2">
    <name type="scientific">Russula earlei</name>
    <dbReference type="NCBI Taxonomy" id="71964"/>
    <lineage>
        <taxon>Eukaryota</taxon>
        <taxon>Fungi</taxon>
        <taxon>Dikarya</taxon>
        <taxon>Basidiomycota</taxon>
        <taxon>Agaricomycotina</taxon>
        <taxon>Agaricomycetes</taxon>
        <taxon>Russulales</taxon>
        <taxon>Russulaceae</taxon>
        <taxon>Russula</taxon>
    </lineage>
</organism>
<accession>A0ACC0UKM1</accession>
<evidence type="ECO:0000313" key="1">
    <source>
        <dbReference type="EMBL" id="KAI9512108.1"/>
    </source>
</evidence>
<gene>
    <name evidence="1" type="ORF">F5148DRAFT_129777</name>
</gene>
<comment type="caution">
    <text evidence="1">The sequence shown here is derived from an EMBL/GenBank/DDBJ whole genome shotgun (WGS) entry which is preliminary data.</text>
</comment>
<keyword evidence="2" id="KW-1185">Reference proteome</keyword>
<name>A0ACC0UKM1_9AGAM</name>
<proteinExistence type="predicted"/>
<dbReference type="EMBL" id="JAGFNK010000013">
    <property type="protein sequence ID" value="KAI9512108.1"/>
    <property type="molecule type" value="Genomic_DNA"/>
</dbReference>
<evidence type="ECO:0000313" key="2">
    <source>
        <dbReference type="Proteomes" id="UP001207468"/>
    </source>
</evidence>
<dbReference type="Proteomes" id="UP001207468">
    <property type="component" value="Unassembled WGS sequence"/>
</dbReference>